<dbReference type="InParanoid" id="F0ZV97"/>
<sequence>MEVESNNNIINQKNEIRKECLQISYENPDTFIRYLPKDIEKYNENEIRDFLLKVYHENNNSQCKAKNKIDLLNRYLIPLNKTHPQLITNELIKQVLSDYVPIVLPRSIIVENKNQDLSRYWNLYISFNVDGFLEKLVQHLKQLYQTIKTPNFEQYQYMIKYYKAVYPTLNKEMFEFKDYYCSMINNYYKNNINTADHKSHGENSIKMMLEIWYSYLCLCGDQNQNQLEFATFLTKQLKGVHLVDFICLFNRNYFDNPTFNMDAFVLLVASLFDNNDEQNKSFLQSFNDEHKKSTLLEIFKNPKLNQFSKLLNK</sequence>
<dbReference type="VEuPathDB" id="AmoebaDB:DICPUDRAFT_98973"/>
<dbReference type="KEGG" id="dpp:DICPUDRAFT_98973"/>
<evidence type="ECO:0000313" key="1">
    <source>
        <dbReference type="EMBL" id="EGC32129.1"/>
    </source>
</evidence>
<reference evidence="2" key="1">
    <citation type="journal article" date="2011" name="Genome Biol.">
        <title>Comparative genomics of the social amoebae Dictyostelium discoideum and Dictyostelium purpureum.</title>
        <authorList>
            <consortium name="US DOE Joint Genome Institute (JGI-PGF)"/>
            <person name="Sucgang R."/>
            <person name="Kuo A."/>
            <person name="Tian X."/>
            <person name="Salerno W."/>
            <person name="Parikh A."/>
            <person name="Feasley C.L."/>
            <person name="Dalin E."/>
            <person name="Tu H."/>
            <person name="Huang E."/>
            <person name="Barry K."/>
            <person name="Lindquist E."/>
            <person name="Shapiro H."/>
            <person name="Bruce D."/>
            <person name="Schmutz J."/>
            <person name="Salamov A."/>
            <person name="Fey P."/>
            <person name="Gaudet P."/>
            <person name="Anjard C."/>
            <person name="Babu M.M."/>
            <person name="Basu S."/>
            <person name="Bushmanova Y."/>
            <person name="van der Wel H."/>
            <person name="Katoh-Kurasawa M."/>
            <person name="Dinh C."/>
            <person name="Coutinho P.M."/>
            <person name="Saito T."/>
            <person name="Elias M."/>
            <person name="Schaap P."/>
            <person name="Kay R.R."/>
            <person name="Henrissat B."/>
            <person name="Eichinger L."/>
            <person name="Rivero F."/>
            <person name="Putnam N.H."/>
            <person name="West C.M."/>
            <person name="Loomis W.F."/>
            <person name="Chisholm R.L."/>
            <person name="Shaulsky G."/>
            <person name="Strassmann J.E."/>
            <person name="Queller D.C."/>
            <person name="Kuspa A."/>
            <person name="Grigoriev I.V."/>
        </authorList>
    </citation>
    <scope>NUCLEOTIDE SEQUENCE [LARGE SCALE GENOMIC DNA]</scope>
    <source>
        <strain evidence="2">QSDP1</strain>
    </source>
</reference>
<proteinExistence type="predicted"/>
<accession>F0ZV97</accession>
<dbReference type="Proteomes" id="UP000001064">
    <property type="component" value="Unassembled WGS sequence"/>
</dbReference>
<keyword evidence="2" id="KW-1185">Reference proteome</keyword>
<name>F0ZV97_DICPU</name>
<gene>
    <name evidence="1" type="ORF">DICPUDRAFT_98973</name>
</gene>
<evidence type="ECO:0000313" key="2">
    <source>
        <dbReference type="Proteomes" id="UP000001064"/>
    </source>
</evidence>
<dbReference type="AlphaFoldDB" id="F0ZV97"/>
<protein>
    <submittedName>
        <fullName evidence="1">Uncharacterized protein</fullName>
    </submittedName>
</protein>
<dbReference type="RefSeq" id="XP_003291338.1">
    <property type="nucleotide sequence ID" value="XM_003291290.1"/>
</dbReference>
<organism evidence="1 2">
    <name type="scientific">Dictyostelium purpureum</name>
    <name type="common">Slime mold</name>
    <dbReference type="NCBI Taxonomy" id="5786"/>
    <lineage>
        <taxon>Eukaryota</taxon>
        <taxon>Amoebozoa</taxon>
        <taxon>Evosea</taxon>
        <taxon>Eumycetozoa</taxon>
        <taxon>Dictyostelia</taxon>
        <taxon>Dictyosteliales</taxon>
        <taxon>Dictyosteliaceae</taxon>
        <taxon>Dictyostelium</taxon>
    </lineage>
</organism>
<dbReference type="GeneID" id="10507518"/>
<dbReference type="EMBL" id="GL871210">
    <property type="protein sequence ID" value="EGC32129.1"/>
    <property type="molecule type" value="Genomic_DNA"/>
</dbReference>